<reference evidence="1" key="1">
    <citation type="submission" date="2023-10" db="EMBL/GenBank/DDBJ databases">
        <title>Chromosome-level genome of the transformable northern wattle, Acacia crassicarpa.</title>
        <authorList>
            <person name="Massaro I."/>
            <person name="Sinha N.R."/>
            <person name="Poethig S."/>
            <person name="Leichty A.R."/>
        </authorList>
    </citation>
    <scope>NUCLEOTIDE SEQUENCE</scope>
    <source>
        <strain evidence="1">Acra3RX</strain>
        <tissue evidence="1">Leaf</tissue>
    </source>
</reference>
<keyword evidence="2" id="KW-1185">Reference proteome</keyword>
<protein>
    <submittedName>
        <fullName evidence="1">Uncharacterized protein</fullName>
    </submittedName>
</protein>
<organism evidence="1 2">
    <name type="scientific">Acacia crassicarpa</name>
    <name type="common">northern wattle</name>
    <dbReference type="NCBI Taxonomy" id="499986"/>
    <lineage>
        <taxon>Eukaryota</taxon>
        <taxon>Viridiplantae</taxon>
        <taxon>Streptophyta</taxon>
        <taxon>Embryophyta</taxon>
        <taxon>Tracheophyta</taxon>
        <taxon>Spermatophyta</taxon>
        <taxon>Magnoliopsida</taxon>
        <taxon>eudicotyledons</taxon>
        <taxon>Gunneridae</taxon>
        <taxon>Pentapetalae</taxon>
        <taxon>rosids</taxon>
        <taxon>fabids</taxon>
        <taxon>Fabales</taxon>
        <taxon>Fabaceae</taxon>
        <taxon>Caesalpinioideae</taxon>
        <taxon>mimosoid clade</taxon>
        <taxon>Acacieae</taxon>
        <taxon>Acacia</taxon>
    </lineage>
</organism>
<evidence type="ECO:0000313" key="1">
    <source>
        <dbReference type="EMBL" id="KAK4278015.1"/>
    </source>
</evidence>
<sequence>MEARIFVLQIASPSVTTDALQLHTRSLACSSVRNAALNACVFLLVRTATSNPALATTTGRPRKEDPNAPEEIRVYDLLYALIISNVKRFSRIIMLLIFFCSDFNC</sequence>
<evidence type="ECO:0000313" key="2">
    <source>
        <dbReference type="Proteomes" id="UP001293593"/>
    </source>
</evidence>
<dbReference type="AlphaFoldDB" id="A0AAE1KML3"/>
<gene>
    <name evidence="1" type="ORF">QN277_015918</name>
</gene>
<name>A0AAE1KML3_9FABA</name>
<comment type="caution">
    <text evidence="1">The sequence shown here is derived from an EMBL/GenBank/DDBJ whole genome shotgun (WGS) entry which is preliminary data.</text>
</comment>
<dbReference type="Proteomes" id="UP001293593">
    <property type="component" value="Unassembled WGS sequence"/>
</dbReference>
<dbReference type="EMBL" id="JAWXYG010000003">
    <property type="protein sequence ID" value="KAK4278015.1"/>
    <property type="molecule type" value="Genomic_DNA"/>
</dbReference>
<accession>A0AAE1KML3</accession>
<proteinExistence type="predicted"/>